<organism evidence="2 3">
    <name type="scientific">Cuscuta europaea</name>
    <name type="common">European dodder</name>
    <dbReference type="NCBI Taxonomy" id="41803"/>
    <lineage>
        <taxon>Eukaryota</taxon>
        <taxon>Viridiplantae</taxon>
        <taxon>Streptophyta</taxon>
        <taxon>Embryophyta</taxon>
        <taxon>Tracheophyta</taxon>
        <taxon>Spermatophyta</taxon>
        <taxon>Magnoliopsida</taxon>
        <taxon>eudicotyledons</taxon>
        <taxon>Gunneridae</taxon>
        <taxon>Pentapetalae</taxon>
        <taxon>asterids</taxon>
        <taxon>lamiids</taxon>
        <taxon>Solanales</taxon>
        <taxon>Convolvulaceae</taxon>
        <taxon>Cuscuteae</taxon>
        <taxon>Cuscuta</taxon>
        <taxon>Cuscuta subgen. Cuscuta</taxon>
    </lineage>
</organism>
<dbReference type="InterPro" id="IPR001810">
    <property type="entry name" value="F-box_dom"/>
</dbReference>
<keyword evidence="3" id="KW-1185">Reference proteome</keyword>
<dbReference type="EMBL" id="CAMAPE010000050">
    <property type="protein sequence ID" value="CAH9106510.1"/>
    <property type="molecule type" value="Genomic_DNA"/>
</dbReference>
<dbReference type="OrthoDB" id="674184at2759"/>
<dbReference type="PANTHER" id="PTHR35546:SF130">
    <property type="entry name" value="EXPRESSED PROTEIN"/>
    <property type="match status" value="1"/>
</dbReference>
<evidence type="ECO:0000259" key="1">
    <source>
        <dbReference type="PROSITE" id="PS50181"/>
    </source>
</evidence>
<dbReference type="Proteomes" id="UP001152484">
    <property type="component" value="Unassembled WGS sequence"/>
</dbReference>
<dbReference type="PROSITE" id="PS50181">
    <property type="entry name" value="FBOX"/>
    <property type="match status" value="1"/>
</dbReference>
<dbReference type="InterPro" id="IPR056592">
    <property type="entry name" value="Beta-prop_At3g26010-like"/>
</dbReference>
<dbReference type="AlphaFoldDB" id="A0A9P0ZKU5"/>
<evidence type="ECO:0000313" key="2">
    <source>
        <dbReference type="EMBL" id="CAH9106510.1"/>
    </source>
</evidence>
<protein>
    <recommendedName>
        <fullName evidence="1">F-box domain-containing protein</fullName>
    </recommendedName>
</protein>
<gene>
    <name evidence="2" type="ORF">CEURO_LOCUS17316</name>
</gene>
<dbReference type="InterPro" id="IPR036047">
    <property type="entry name" value="F-box-like_dom_sf"/>
</dbReference>
<sequence>MELKECSNRRETDCSVVMIDDDDIPEGVWMEIFSRLPLRTKIQLRCVSKRWHSLISDTYMSVLPPWDILFRYKKEDQCIHAYHVLGKFTGLYIVSKKGLELSSPGFSLEFLTHVRRGYYPLRVLGSSNGLILCCKRVHTQTDYYVCNTITARWLSLPKPLCTENHVNVGLSSQDGGGYKVVRIIRHRQMSNILDVEVFSPDTGKWKSLKVSCPRYIRMMSYYQAEPFRGVLHWIAYPDLVVAYDPNRNLGECRLIDLPKSEGYESFGKQVLGTCAGQLRYFRVERTTTFKIQQREGLPMPFNRRDRYLSSWTLVDYDSGEWSLDFRTKVNDLHQSALPLAFHPFDLRRVFMMCGRKIASYNYRSQKFMFIPSQISHLSRIGR</sequence>
<accession>A0A9P0ZKU5</accession>
<evidence type="ECO:0000313" key="3">
    <source>
        <dbReference type="Proteomes" id="UP001152484"/>
    </source>
</evidence>
<dbReference type="PANTHER" id="PTHR35546">
    <property type="entry name" value="F-BOX PROTEIN INTERACTION DOMAIN PROTEIN-RELATED"/>
    <property type="match status" value="1"/>
</dbReference>
<reference evidence="2" key="1">
    <citation type="submission" date="2022-07" db="EMBL/GenBank/DDBJ databases">
        <authorList>
            <person name="Macas J."/>
            <person name="Novak P."/>
            <person name="Neumann P."/>
        </authorList>
    </citation>
    <scope>NUCLEOTIDE SEQUENCE</scope>
</reference>
<feature type="domain" description="F-box" evidence="1">
    <location>
        <begin position="18"/>
        <end position="73"/>
    </location>
</feature>
<dbReference type="SUPFAM" id="SSF81383">
    <property type="entry name" value="F-box domain"/>
    <property type="match status" value="1"/>
</dbReference>
<dbReference type="Gene3D" id="1.20.1280.50">
    <property type="match status" value="1"/>
</dbReference>
<dbReference type="SMART" id="SM00256">
    <property type="entry name" value="FBOX"/>
    <property type="match status" value="1"/>
</dbReference>
<dbReference type="Pfam" id="PF00646">
    <property type="entry name" value="F-box"/>
    <property type="match status" value="1"/>
</dbReference>
<dbReference type="Pfam" id="PF24750">
    <property type="entry name" value="b-prop_At3g26010-like"/>
    <property type="match status" value="1"/>
</dbReference>
<name>A0A9P0ZKU5_CUSEU</name>
<proteinExistence type="predicted"/>
<dbReference type="InterPro" id="IPR055290">
    <property type="entry name" value="At3g26010-like"/>
</dbReference>
<comment type="caution">
    <text evidence="2">The sequence shown here is derived from an EMBL/GenBank/DDBJ whole genome shotgun (WGS) entry which is preliminary data.</text>
</comment>